<proteinExistence type="predicted"/>
<dbReference type="EMBL" id="CAAALY010003477">
    <property type="protein sequence ID" value="VEL08237.1"/>
    <property type="molecule type" value="Genomic_DNA"/>
</dbReference>
<evidence type="ECO:0000256" key="1">
    <source>
        <dbReference type="SAM" id="MobiDB-lite"/>
    </source>
</evidence>
<sequence length="183" mass="19726">MDDLLINDFNSSQPATLQQSQFTTSPWETNPWDTRPVNLAGGSLTTGDTEPESPSGPGLAAQQFRNTEGVGAGLLPGELFQTKFPLQQLPLHANQSPFALVPYNPTDRSINFSSSQAICFVSPSLPVERSQIPSSFAPNNPFLVPSTPRMPMVVAPQPPFAASPVGLWPTSSIEYPIFHACCK</sequence>
<dbReference type="AlphaFoldDB" id="A0A3S4ZZU4"/>
<evidence type="ECO:0000313" key="2">
    <source>
        <dbReference type="EMBL" id="VEL08237.1"/>
    </source>
</evidence>
<feature type="region of interest" description="Disordered" evidence="1">
    <location>
        <begin position="1"/>
        <end position="59"/>
    </location>
</feature>
<protein>
    <submittedName>
        <fullName evidence="2">Uncharacterized protein</fullName>
    </submittedName>
</protein>
<keyword evidence="3" id="KW-1185">Reference proteome</keyword>
<gene>
    <name evidence="2" type="ORF">PXEA_LOCUS1677</name>
</gene>
<accession>A0A3S4ZZU4</accession>
<reference evidence="2" key="1">
    <citation type="submission" date="2018-11" db="EMBL/GenBank/DDBJ databases">
        <authorList>
            <consortium name="Pathogen Informatics"/>
        </authorList>
    </citation>
    <scope>NUCLEOTIDE SEQUENCE</scope>
</reference>
<organism evidence="2 3">
    <name type="scientific">Protopolystoma xenopodis</name>
    <dbReference type="NCBI Taxonomy" id="117903"/>
    <lineage>
        <taxon>Eukaryota</taxon>
        <taxon>Metazoa</taxon>
        <taxon>Spiralia</taxon>
        <taxon>Lophotrochozoa</taxon>
        <taxon>Platyhelminthes</taxon>
        <taxon>Monogenea</taxon>
        <taxon>Polyopisthocotylea</taxon>
        <taxon>Polystomatidea</taxon>
        <taxon>Polystomatidae</taxon>
        <taxon>Protopolystoma</taxon>
    </lineage>
</organism>
<evidence type="ECO:0000313" key="3">
    <source>
        <dbReference type="Proteomes" id="UP000784294"/>
    </source>
</evidence>
<dbReference type="Proteomes" id="UP000784294">
    <property type="component" value="Unassembled WGS sequence"/>
</dbReference>
<feature type="compositionally biased region" description="Polar residues" evidence="1">
    <location>
        <begin position="8"/>
        <end position="32"/>
    </location>
</feature>
<comment type="caution">
    <text evidence="2">The sequence shown here is derived from an EMBL/GenBank/DDBJ whole genome shotgun (WGS) entry which is preliminary data.</text>
</comment>
<name>A0A3S4ZZU4_9PLAT</name>